<dbReference type="GO" id="GO:0046872">
    <property type="term" value="F:metal ion binding"/>
    <property type="evidence" value="ECO:0007669"/>
    <property type="project" value="UniProtKB-KW"/>
</dbReference>
<evidence type="ECO:0000256" key="2">
    <source>
        <dbReference type="ARBA" id="ARBA00022723"/>
    </source>
</evidence>
<dbReference type="PANTHER" id="PTHR35005:SF1">
    <property type="entry name" value="2-AMINO-5-FORMYLAMINO-6-RIBOSYLAMINOPYRIMIDIN-4(3H)-ONE 5'-MONOPHOSPHATE DEFORMYLASE"/>
    <property type="match status" value="1"/>
</dbReference>
<dbReference type="GO" id="GO:0009231">
    <property type="term" value="P:riboflavin biosynthetic process"/>
    <property type="evidence" value="ECO:0007669"/>
    <property type="project" value="TreeGrafter"/>
</dbReference>
<evidence type="ECO:0000256" key="3">
    <source>
        <dbReference type="ARBA" id="ARBA00022801"/>
    </source>
</evidence>
<evidence type="ECO:0000256" key="1">
    <source>
        <dbReference type="ARBA" id="ARBA00001947"/>
    </source>
</evidence>
<dbReference type="Gene3D" id="3.40.50.10310">
    <property type="entry name" value="Creatininase"/>
    <property type="match status" value="1"/>
</dbReference>
<accession>A0A6N7PHY0</accession>
<comment type="cofactor">
    <cofactor evidence="1">
        <name>Zn(2+)</name>
        <dbReference type="ChEBI" id="CHEBI:29105"/>
    </cofactor>
</comment>
<dbReference type="PANTHER" id="PTHR35005">
    <property type="entry name" value="3-DEHYDRO-SCYLLO-INOSOSE HYDROLASE"/>
    <property type="match status" value="1"/>
</dbReference>
<comment type="similarity">
    <text evidence="5">Belongs to the creatininase superfamily.</text>
</comment>
<keyword evidence="4" id="KW-0862">Zinc</keyword>
<sequence>MRERRPYLANLTTQTLQSLLTGPTPPVVLVPVGSVEPHGPHLPLGTDTIIGDAVAERAAALLYARGTVALVGPGVPYGVTRFAEGFAGAVTVTEAALVAFLRAVIDGYLAAGFGHVCLVSNHLEPAHDAAVRASIEGFAQGRASVASPLSRRWARTLTAEFKSGACHAGRYETSIVLAAAPDTVDRARMDALPALGISLSDGIRQGKTSFLAMGITDAYTGAPAEATAEEGRDSIERLATMVVGEVEDGLAAKARESDASRSP</sequence>
<dbReference type="Pfam" id="PF02633">
    <property type="entry name" value="Creatininase"/>
    <property type="match status" value="1"/>
</dbReference>
<dbReference type="RefSeq" id="WP_153818607.1">
    <property type="nucleotide sequence ID" value="NZ_WJIE01000002.1"/>
</dbReference>
<reference evidence="6 7" key="1">
    <citation type="submission" date="2019-10" db="EMBL/GenBank/DDBJ databases">
        <title>A soil myxobacterium in the family Polyangiaceae.</title>
        <authorList>
            <person name="Li Y."/>
            <person name="Wang J."/>
        </authorList>
    </citation>
    <scope>NUCLEOTIDE SEQUENCE [LARGE SCALE GENOMIC DNA]</scope>
    <source>
        <strain evidence="6 7">DSM 14734</strain>
    </source>
</reference>
<gene>
    <name evidence="6" type="ORF">GF068_07255</name>
</gene>
<dbReference type="InterPro" id="IPR024087">
    <property type="entry name" value="Creatininase-like_sf"/>
</dbReference>
<comment type="caution">
    <text evidence="6">The sequence shown here is derived from an EMBL/GenBank/DDBJ whole genome shotgun (WGS) entry which is preliminary data.</text>
</comment>
<keyword evidence="7" id="KW-1185">Reference proteome</keyword>
<proteinExistence type="inferred from homology"/>
<keyword evidence="2" id="KW-0479">Metal-binding</keyword>
<evidence type="ECO:0000256" key="4">
    <source>
        <dbReference type="ARBA" id="ARBA00022833"/>
    </source>
</evidence>
<organism evidence="6 7">
    <name type="scientific">Polyangium spumosum</name>
    <dbReference type="NCBI Taxonomy" id="889282"/>
    <lineage>
        <taxon>Bacteria</taxon>
        <taxon>Pseudomonadati</taxon>
        <taxon>Myxococcota</taxon>
        <taxon>Polyangia</taxon>
        <taxon>Polyangiales</taxon>
        <taxon>Polyangiaceae</taxon>
        <taxon>Polyangium</taxon>
    </lineage>
</organism>
<dbReference type="Proteomes" id="UP000440224">
    <property type="component" value="Unassembled WGS sequence"/>
</dbReference>
<evidence type="ECO:0000313" key="7">
    <source>
        <dbReference type="Proteomes" id="UP000440224"/>
    </source>
</evidence>
<evidence type="ECO:0000256" key="5">
    <source>
        <dbReference type="ARBA" id="ARBA00024029"/>
    </source>
</evidence>
<name>A0A6N7PHY0_9BACT</name>
<evidence type="ECO:0000313" key="6">
    <source>
        <dbReference type="EMBL" id="MRG91722.1"/>
    </source>
</evidence>
<protein>
    <submittedName>
        <fullName evidence="6">Creatininase family protein</fullName>
    </submittedName>
</protein>
<dbReference type="AlphaFoldDB" id="A0A6N7PHY0"/>
<dbReference type="GO" id="GO:0016811">
    <property type="term" value="F:hydrolase activity, acting on carbon-nitrogen (but not peptide) bonds, in linear amides"/>
    <property type="evidence" value="ECO:0007669"/>
    <property type="project" value="TreeGrafter"/>
</dbReference>
<keyword evidence="3" id="KW-0378">Hydrolase</keyword>
<dbReference type="SUPFAM" id="SSF102215">
    <property type="entry name" value="Creatininase"/>
    <property type="match status" value="1"/>
</dbReference>
<dbReference type="EMBL" id="WJIE01000002">
    <property type="protein sequence ID" value="MRG91722.1"/>
    <property type="molecule type" value="Genomic_DNA"/>
</dbReference>
<dbReference type="OrthoDB" id="9801445at2"/>
<dbReference type="InterPro" id="IPR003785">
    <property type="entry name" value="Creatininase/forma_Hydrolase"/>
</dbReference>